<dbReference type="EMBL" id="NXID01000003">
    <property type="protein sequence ID" value="RXK16904.1"/>
    <property type="molecule type" value="Genomic_DNA"/>
</dbReference>
<dbReference type="KEGG" id="amyt:AMYT_1136"/>
<name>A0AAX2AJG0_9BACT</name>
<gene>
    <name evidence="1" type="primary">yedF</name>
    <name evidence="1" type="ORF">CP985_01735</name>
</gene>
<sequence length="114" mass="12385">MQNTLNKTVFLKADKIGEGDLGSILIKGFLNAMSEQENLPESILCVNSAVLLTTANEEDEVLQILKKLENKGVKIYSCGTCLNYYNKTDELKVGVAGNAMDTIATLLNTNTVTL</sequence>
<comment type="caution">
    <text evidence="1">The sequence shown here is derived from an EMBL/GenBank/DDBJ whole genome shotgun (WGS) entry which is preliminary data.</text>
</comment>
<dbReference type="RefSeq" id="WP_114841586.1">
    <property type="nucleotide sequence ID" value="NZ_CP031219.1"/>
</dbReference>
<evidence type="ECO:0000313" key="1">
    <source>
        <dbReference type="EMBL" id="RXK16904.1"/>
    </source>
</evidence>
<dbReference type="AlphaFoldDB" id="A0AAX2AJG0"/>
<dbReference type="NCBIfam" id="TIGR03527">
    <property type="entry name" value="selenium_YedF"/>
    <property type="match status" value="1"/>
</dbReference>
<dbReference type="Pfam" id="PF02635">
    <property type="entry name" value="DsrE"/>
    <property type="match status" value="1"/>
</dbReference>
<proteinExistence type="predicted"/>
<dbReference type="SUPFAM" id="SSF75169">
    <property type="entry name" value="DsrEFH-like"/>
    <property type="match status" value="1"/>
</dbReference>
<keyword evidence="2" id="KW-1185">Reference proteome</keyword>
<protein>
    <submittedName>
        <fullName evidence="1">Sulfurtransferase-like selenium metabolism protein YedF</fullName>
    </submittedName>
</protein>
<evidence type="ECO:0000313" key="2">
    <source>
        <dbReference type="Proteomes" id="UP000290092"/>
    </source>
</evidence>
<organism evidence="1 2">
    <name type="scientific">Malaciobacter mytili LMG 24559</name>
    <dbReference type="NCBI Taxonomy" id="1032238"/>
    <lineage>
        <taxon>Bacteria</taxon>
        <taxon>Pseudomonadati</taxon>
        <taxon>Campylobacterota</taxon>
        <taxon>Epsilonproteobacteria</taxon>
        <taxon>Campylobacterales</taxon>
        <taxon>Arcobacteraceae</taxon>
        <taxon>Malaciobacter</taxon>
    </lineage>
</organism>
<dbReference type="InterPro" id="IPR003787">
    <property type="entry name" value="Sulphur_relay_DsrE/F-like"/>
</dbReference>
<dbReference type="InterPro" id="IPR019870">
    <property type="entry name" value="Se_metab_YedF"/>
</dbReference>
<dbReference type="InterPro" id="IPR027396">
    <property type="entry name" value="DsrEFH-like"/>
</dbReference>
<reference evidence="1 2" key="1">
    <citation type="submission" date="2017-09" db="EMBL/GenBank/DDBJ databases">
        <title>Genomics of the genus Arcobacter.</title>
        <authorList>
            <person name="Perez-Cataluna A."/>
            <person name="Figueras M.J."/>
            <person name="Salas-Masso N."/>
        </authorList>
    </citation>
    <scope>NUCLEOTIDE SEQUENCE [LARGE SCALE GENOMIC DNA]</scope>
    <source>
        <strain evidence="1 2">CECT 7386</strain>
    </source>
</reference>
<dbReference type="Proteomes" id="UP000290092">
    <property type="component" value="Unassembled WGS sequence"/>
</dbReference>
<accession>A0AAX2AJG0</accession>